<keyword evidence="2" id="KW-1185">Reference proteome</keyword>
<evidence type="ECO:0000313" key="1">
    <source>
        <dbReference type="EMBL" id="CEG48899.1"/>
    </source>
</evidence>
<accession>A0A0N7L851</accession>
<name>A0A0N7L851_PLAHL</name>
<evidence type="ECO:0000313" key="2">
    <source>
        <dbReference type="Proteomes" id="UP000054928"/>
    </source>
</evidence>
<proteinExistence type="predicted"/>
<organism evidence="1 2">
    <name type="scientific">Plasmopara halstedii</name>
    <name type="common">Downy mildew of sunflower</name>
    <dbReference type="NCBI Taxonomy" id="4781"/>
    <lineage>
        <taxon>Eukaryota</taxon>
        <taxon>Sar</taxon>
        <taxon>Stramenopiles</taxon>
        <taxon>Oomycota</taxon>
        <taxon>Peronosporomycetes</taxon>
        <taxon>Peronosporales</taxon>
        <taxon>Peronosporaceae</taxon>
        <taxon>Plasmopara</taxon>
    </lineage>
</organism>
<dbReference type="RefSeq" id="XP_024585268.1">
    <property type="nucleotide sequence ID" value="XM_024720028.1"/>
</dbReference>
<reference evidence="2" key="1">
    <citation type="submission" date="2014-09" db="EMBL/GenBank/DDBJ databases">
        <authorList>
            <person name="Sharma Rahul"/>
            <person name="Thines Marco"/>
        </authorList>
    </citation>
    <scope>NUCLEOTIDE SEQUENCE [LARGE SCALE GENOMIC DNA]</scope>
</reference>
<sequence>METSMYNPRIESNAVILGVEQALLYLDFIQPPAKNRPSRWKTFTATQVDPTAALSKFDERW</sequence>
<dbReference type="EMBL" id="CCYD01003042">
    <property type="protein sequence ID" value="CEG48899.1"/>
    <property type="molecule type" value="Genomic_DNA"/>
</dbReference>
<protein>
    <submittedName>
        <fullName evidence="1">Uncharacterized protein</fullName>
    </submittedName>
</protein>
<dbReference type="GeneID" id="36401749"/>
<dbReference type="Proteomes" id="UP000054928">
    <property type="component" value="Unassembled WGS sequence"/>
</dbReference>
<dbReference type="AlphaFoldDB" id="A0A0N7L851"/>